<dbReference type="EMBL" id="CP003944">
    <property type="protein sequence ID" value="AFZ49521.1"/>
    <property type="molecule type" value="Genomic_DNA"/>
</dbReference>
<sequence>MIYGVVNLRREATLPLVVRNSSLGRGGRRDRCLVPEPVEGFSPILLNLLILILLKFYDI</sequence>
<organism evidence="1 2">
    <name type="scientific">Dactylococcopsis salina (strain PCC 8305)</name>
    <name type="common">Myxobactron salinum</name>
    <dbReference type="NCBI Taxonomy" id="13035"/>
    <lineage>
        <taxon>Bacteria</taxon>
        <taxon>Bacillati</taxon>
        <taxon>Cyanobacteriota</taxon>
        <taxon>Cyanophyceae</taxon>
        <taxon>Nodosilineales</taxon>
        <taxon>Cymatolegaceae</taxon>
        <taxon>Dactylococcopsis</taxon>
    </lineage>
</organism>
<name>K9YRF5_DACS8</name>
<dbReference type="KEGG" id="dsl:Dacsa_0766"/>
<keyword evidence="2" id="KW-1185">Reference proteome</keyword>
<gene>
    <name evidence="1" type="ORF">Dacsa_0766</name>
</gene>
<evidence type="ECO:0000313" key="2">
    <source>
        <dbReference type="Proteomes" id="UP000010482"/>
    </source>
</evidence>
<dbReference type="RefSeq" id="WP_015228533.1">
    <property type="nucleotide sequence ID" value="NC_019780.1"/>
</dbReference>
<dbReference type="HOGENOM" id="CLU_2952746_0_0_3"/>
<dbReference type="Proteomes" id="UP000010482">
    <property type="component" value="Chromosome"/>
</dbReference>
<protein>
    <submittedName>
        <fullName evidence="1">Uncharacterized protein</fullName>
    </submittedName>
</protein>
<reference evidence="1" key="1">
    <citation type="submission" date="2012-04" db="EMBL/GenBank/DDBJ databases">
        <title>Finished genome of Dactylococcopsis salina PCC 8305.</title>
        <authorList>
            <consortium name="US DOE Joint Genome Institute"/>
            <person name="Gugger M."/>
            <person name="Coursin T."/>
            <person name="Rippka R."/>
            <person name="Tandeau De Marsac N."/>
            <person name="Huntemann M."/>
            <person name="Wei C.-L."/>
            <person name="Han J."/>
            <person name="Detter J.C."/>
            <person name="Han C."/>
            <person name="Tapia R."/>
            <person name="Daligault H."/>
            <person name="Chen A."/>
            <person name="Krypides N."/>
            <person name="Mavromatis K."/>
            <person name="Markowitz V."/>
            <person name="Szeto E."/>
            <person name="Ivanova N."/>
            <person name="Ovchinnikova G."/>
            <person name="Pagani I."/>
            <person name="Pati A."/>
            <person name="Goodwin L."/>
            <person name="Peters L."/>
            <person name="Pitluck S."/>
            <person name="Woyke T."/>
            <person name="Kerfeld C."/>
        </authorList>
    </citation>
    <scope>NUCLEOTIDE SEQUENCE [LARGE SCALE GENOMIC DNA]</scope>
    <source>
        <strain evidence="1">PCC 8305</strain>
    </source>
</reference>
<proteinExistence type="predicted"/>
<evidence type="ECO:0000313" key="1">
    <source>
        <dbReference type="EMBL" id="AFZ49521.1"/>
    </source>
</evidence>
<dbReference type="STRING" id="13035.Dacsa_0766"/>
<dbReference type="AlphaFoldDB" id="K9YRF5"/>
<accession>K9YRF5</accession>